<evidence type="ECO:0000256" key="5">
    <source>
        <dbReference type="ARBA" id="ARBA00022989"/>
    </source>
</evidence>
<feature type="transmembrane region" description="Helical" evidence="7">
    <location>
        <begin position="62"/>
        <end position="85"/>
    </location>
</feature>
<feature type="transmembrane region" description="Helical" evidence="7">
    <location>
        <begin position="105"/>
        <end position="125"/>
    </location>
</feature>
<dbReference type="GO" id="GO:0005765">
    <property type="term" value="C:lysosomal membrane"/>
    <property type="evidence" value="ECO:0007669"/>
    <property type="project" value="TreeGrafter"/>
</dbReference>
<keyword evidence="6 7" id="KW-0472">Membrane</keyword>
<reference evidence="8" key="1">
    <citation type="submission" date="2022-03" db="EMBL/GenBank/DDBJ databases">
        <authorList>
            <person name="Alioto T."/>
            <person name="Alioto T."/>
            <person name="Gomez Garrido J."/>
        </authorList>
    </citation>
    <scope>NUCLEOTIDE SEQUENCE</scope>
</reference>
<protein>
    <recommendedName>
        <fullName evidence="3">Transmembrane protein 192</fullName>
    </recommendedName>
</protein>
<sequence>MPPAARAFHESRRMERGRRLLLESSGELTQSADEECLIDATLLPSDKLQSDIRPMFNPIPTVPISILLAVIQLVFVTLTVVSAYFCMYAEAEVKEKKCKPYIEPFQLNTIVVIAKVFLWIIHVINERFVQYHHTKIRNHGYLNLYRSTKHLKRLPFIVLSTGNTAILVIVSVQDSFENSGHLYISLILSVLILELILSLTYLLIYAGKIYRFNSSKPRPDIIEEENLNMYQRNTSPGIGFRF</sequence>
<evidence type="ECO:0000256" key="7">
    <source>
        <dbReference type="SAM" id="Phobius"/>
    </source>
</evidence>
<feature type="transmembrane region" description="Helical" evidence="7">
    <location>
        <begin position="184"/>
        <end position="206"/>
    </location>
</feature>
<dbReference type="AlphaFoldDB" id="A0AAD1WDZ2"/>
<gene>
    <name evidence="8" type="ORF">PECUL_23A000062</name>
</gene>
<evidence type="ECO:0000256" key="6">
    <source>
        <dbReference type="ARBA" id="ARBA00023136"/>
    </source>
</evidence>
<accession>A0AAD1WDZ2</accession>
<evidence type="ECO:0000256" key="1">
    <source>
        <dbReference type="ARBA" id="ARBA00004141"/>
    </source>
</evidence>
<organism evidence="8 9">
    <name type="scientific">Pelobates cultripes</name>
    <name type="common">Western spadefoot toad</name>
    <dbReference type="NCBI Taxonomy" id="61616"/>
    <lineage>
        <taxon>Eukaryota</taxon>
        <taxon>Metazoa</taxon>
        <taxon>Chordata</taxon>
        <taxon>Craniata</taxon>
        <taxon>Vertebrata</taxon>
        <taxon>Euteleostomi</taxon>
        <taxon>Amphibia</taxon>
        <taxon>Batrachia</taxon>
        <taxon>Anura</taxon>
        <taxon>Pelobatoidea</taxon>
        <taxon>Pelobatidae</taxon>
        <taxon>Pelobates</taxon>
    </lineage>
</organism>
<proteinExistence type="inferred from homology"/>
<evidence type="ECO:0000256" key="3">
    <source>
        <dbReference type="ARBA" id="ARBA00014635"/>
    </source>
</evidence>
<evidence type="ECO:0000256" key="2">
    <source>
        <dbReference type="ARBA" id="ARBA00006314"/>
    </source>
</evidence>
<dbReference type="PANTHER" id="PTHR31592:SF1">
    <property type="entry name" value="TRANSMEMBRANE PROTEIN 192"/>
    <property type="match status" value="1"/>
</dbReference>
<name>A0AAD1WDZ2_PELCU</name>
<evidence type="ECO:0000313" key="9">
    <source>
        <dbReference type="Proteomes" id="UP001295444"/>
    </source>
</evidence>
<dbReference type="Proteomes" id="UP001295444">
    <property type="component" value="Chromosome 06"/>
</dbReference>
<comment type="similarity">
    <text evidence="2">Belongs to the TMEM192 family.</text>
</comment>
<dbReference type="EMBL" id="OW240917">
    <property type="protein sequence ID" value="CAH2300556.1"/>
    <property type="molecule type" value="Genomic_DNA"/>
</dbReference>
<keyword evidence="4 7" id="KW-0812">Transmembrane</keyword>
<dbReference type="Pfam" id="PF14802">
    <property type="entry name" value="TMEM192"/>
    <property type="match status" value="1"/>
</dbReference>
<keyword evidence="9" id="KW-1185">Reference proteome</keyword>
<dbReference type="PANTHER" id="PTHR31592">
    <property type="entry name" value="TRANSMEMBRANE PROTEIN 192"/>
    <property type="match status" value="1"/>
</dbReference>
<comment type="subcellular location">
    <subcellularLocation>
        <location evidence="1">Membrane</location>
        <topology evidence="1">Multi-pass membrane protein</topology>
    </subcellularLocation>
</comment>
<keyword evidence="5 7" id="KW-1133">Transmembrane helix</keyword>
<feature type="transmembrane region" description="Helical" evidence="7">
    <location>
        <begin position="154"/>
        <end position="172"/>
    </location>
</feature>
<dbReference type="InterPro" id="IPR029399">
    <property type="entry name" value="TMEM192"/>
</dbReference>
<dbReference type="GO" id="GO:0005770">
    <property type="term" value="C:late endosome"/>
    <property type="evidence" value="ECO:0007669"/>
    <property type="project" value="TreeGrafter"/>
</dbReference>
<evidence type="ECO:0000256" key="4">
    <source>
        <dbReference type="ARBA" id="ARBA00022692"/>
    </source>
</evidence>
<evidence type="ECO:0000313" key="8">
    <source>
        <dbReference type="EMBL" id="CAH2300556.1"/>
    </source>
</evidence>